<gene>
    <name evidence="1" type="ORF">BU25DRAFT_455589</name>
</gene>
<reference evidence="1" key="1">
    <citation type="journal article" date="2020" name="Stud. Mycol.">
        <title>101 Dothideomycetes genomes: a test case for predicting lifestyles and emergence of pathogens.</title>
        <authorList>
            <person name="Haridas S."/>
            <person name="Albert R."/>
            <person name="Binder M."/>
            <person name="Bloem J."/>
            <person name="Labutti K."/>
            <person name="Salamov A."/>
            <person name="Andreopoulos B."/>
            <person name="Baker S."/>
            <person name="Barry K."/>
            <person name="Bills G."/>
            <person name="Bluhm B."/>
            <person name="Cannon C."/>
            <person name="Castanera R."/>
            <person name="Culley D."/>
            <person name="Daum C."/>
            <person name="Ezra D."/>
            <person name="Gonzalez J."/>
            <person name="Henrissat B."/>
            <person name="Kuo A."/>
            <person name="Liang C."/>
            <person name="Lipzen A."/>
            <person name="Lutzoni F."/>
            <person name="Magnuson J."/>
            <person name="Mondo S."/>
            <person name="Nolan M."/>
            <person name="Ohm R."/>
            <person name="Pangilinan J."/>
            <person name="Park H.-J."/>
            <person name="Ramirez L."/>
            <person name="Alfaro M."/>
            <person name="Sun H."/>
            <person name="Tritt A."/>
            <person name="Yoshinaga Y."/>
            <person name="Zwiers L.-H."/>
            <person name="Turgeon B."/>
            <person name="Goodwin S."/>
            <person name="Spatafora J."/>
            <person name="Crous P."/>
            <person name="Grigoriev I."/>
        </authorList>
    </citation>
    <scope>NUCLEOTIDE SEQUENCE</scope>
    <source>
        <strain evidence="1">CBS 525.71</strain>
    </source>
</reference>
<name>A0ACB6SAF6_9PLEO</name>
<proteinExistence type="predicted"/>
<dbReference type="Proteomes" id="UP000799754">
    <property type="component" value="Unassembled WGS sequence"/>
</dbReference>
<dbReference type="EMBL" id="MU006705">
    <property type="protein sequence ID" value="KAF2631281.1"/>
    <property type="molecule type" value="Genomic_DNA"/>
</dbReference>
<organism evidence="1 2">
    <name type="scientific">Macroventuria anomochaeta</name>
    <dbReference type="NCBI Taxonomy" id="301207"/>
    <lineage>
        <taxon>Eukaryota</taxon>
        <taxon>Fungi</taxon>
        <taxon>Dikarya</taxon>
        <taxon>Ascomycota</taxon>
        <taxon>Pezizomycotina</taxon>
        <taxon>Dothideomycetes</taxon>
        <taxon>Pleosporomycetidae</taxon>
        <taxon>Pleosporales</taxon>
        <taxon>Pleosporineae</taxon>
        <taxon>Didymellaceae</taxon>
        <taxon>Macroventuria</taxon>
    </lineage>
</organism>
<sequence>MAPKDVYSVKDFLQYTEKNFDDEFSRIANATAYTFERRVFFIENEKGQAIWTHSTGNGVAYYRRDSSEVTLLVEKYKKSRFGTKTRLVNTTLLVLIIIPPSLPWQPQHIHATACSILAMSVALDWQPPWPSVVLRDGHTLDDFATYARNKGPSSFDIIADSSNYKFRNTCVHTEDGTFSEHELLHAAFWNDSRYNVQVWADSGGDHVHYYYGKTETGTRPTKEPFLDEGTIKIQEHNKEAQEEARKRQEEEQEDEADENTETETGEKMHMQPDTLQGDALSSEAPSELLLIQMSTPYTSKRRKFSRWHPSILPTAFDSSEVEELSARVKSILVTLTEQYKTELEEIWAQEEETSGQKIKMLERQLLEKGKEAEEAKNAGRGVEGEVSEVEG</sequence>
<keyword evidence="2" id="KW-1185">Reference proteome</keyword>
<protein>
    <submittedName>
        <fullName evidence="1">Uncharacterized protein</fullName>
    </submittedName>
</protein>
<evidence type="ECO:0000313" key="1">
    <source>
        <dbReference type="EMBL" id="KAF2631281.1"/>
    </source>
</evidence>
<accession>A0ACB6SAF6</accession>
<comment type="caution">
    <text evidence="1">The sequence shown here is derived from an EMBL/GenBank/DDBJ whole genome shotgun (WGS) entry which is preliminary data.</text>
</comment>
<evidence type="ECO:0000313" key="2">
    <source>
        <dbReference type="Proteomes" id="UP000799754"/>
    </source>
</evidence>